<comment type="caution">
    <text evidence="4">The sequence shown here is derived from an EMBL/GenBank/DDBJ whole genome shotgun (WGS) entry which is preliminary data.</text>
</comment>
<dbReference type="Proteomes" id="UP001301769">
    <property type="component" value="Unassembled WGS sequence"/>
</dbReference>
<evidence type="ECO:0000256" key="1">
    <source>
        <dbReference type="SAM" id="MobiDB-lite"/>
    </source>
</evidence>
<reference evidence="4" key="1">
    <citation type="journal article" date="2023" name="Mol. Phylogenet. Evol.">
        <title>Genome-scale phylogeny and comparative genomics of the fungal order Sordariales.</title>
        <authorList>
            <person name="Hensen N."/>
            <person name="Bonometti L."/>
            <person name="Westerberg I."/>
            <person name="Brannstrom I.O."/>
            <person name="Guillou S."/>
            <person name="Cros-Aarteil S."/>
            <person name="Calhoun S."/>
            <person name="Haridas S."/>
            <person name="Kuo A."/>
            <person name="Mondo S."/>
            <person name="Pangilinan J."/>
            <person name="Riley R."/>
            <person name="LaButti K."/>
            <person name="Andreopoulos B."/>
            <person name="Lipzen A."/>
            <person name="Chen C."/>
            <person name="Yan M."/>
            <person name="Daum C."/>
            <person name="Ng V."/>
            <person name="Clum A."/>
            <person name="Steindorff A."/>
            <person name="Ohm R.A."/>
            <person name="Martin F."/>
            <person name="Silar P."/>
            <person name="Natvig D.O."/>
            <person name="Lalanne C."/>
            <person name="Gautier V."/>
            <person name="Ament-Velasquez S.L."/>
            <person name="Kruys A."/>
            <person name="Hutchinson M.I."/>
            <person name="Powell A.J."/>
            <person name="Barry K."/>
            <person name="Miller A.N."/>
            <person name="Grigoriev I.V."/>
            <person name="Debuchy R."/>
            <person name="Gladieux P."/>
            <person name="Hiltunen Thoren M."/>
            <person name="Johannesson H."/>
        </authorList>
    </citation>
    <scope>NUCLEOTIDE SEQUENCE</scope>
    <source>
        <strain evidence="4">PSN293</strain>
    </source>
</reference>
<organism evidence="4 5">
    <name type="scientific">Rhypophila decipiens</name>
    <dbReference type="NCBI Taxonomy" id="261697"/>
    <lineage>
        <taxon>Eukaryota</taxon>
        <taxon>Fungi</taxon>
        <taxon>Dikarya</taxon>
        <taxon>Ascomycota</taxon>
        <taxon>Pezizomycotina</taxon>
        <taxon>Sordariomycetes</taxon>
        <taxon>Sordariomycetidae</taxon>
        <taxon>Sordariales</taxon>
        <taxon>Naviculisporaceae</taxon>
        <taxon>Rhypophila</taxon>
    </lineage>
</organism>
<keyword evidence="4" id="KW-0378">Hydrolase</keyword>
<feature type="domain" description="AB hydrolase-1" evidence="3">
    <location>
        <begin position="106"/>
        <end position="367"/>
    </location>
</feature>
<dbReference type="SUPFAM" id="SSF53474">
    <property type="entry name" value="alpha/beta-Hydrolases"/>
    <property type="match status" value="1"/>
</dbReference>
<dbReference type="PANTHER" id="PTHR43798">
    <property type="entry name" value="MONOACYLGLYCEROL LIPASE"/>
    <property type="match status" value="1"/>
</dbReference>
<evidence type="ECO:0000256" key="2">
    <source>
        <dbReference type="SAM" id="SignalP"/>
    </source>
</evidence>
<dbReference type="InterPro" id="IPR050266">
    <property type="entry name" value="AB_hydrolase_sf"/>
</dbReference>
<dbReference type="GO" id="GO:0046464">
    <property type="term" value="P:acylglycerol catabolic process"/>
    <property type="evidence" value="ECO:0007669"/>
    <property type="project" value="TreeGrafter"/>
</dbReference>
<accession>A0AAN6Y9M5</accession>
<sequence>MKLLAHLLVFAPFQFPLLALANNITSRNGKIDHGLFPADLNGSNFTYPWPLRLYRFQSQGLDLEMAFMDITINDLSSPNERTDRSKAKGANSRPTKNGPQRTKTAVLLHGRNFCAATWEETARVLLTGGGYNRVIIPDQIGFCKSSKPGSRYQFSLQQLALNTHNLLAALGTSLTGLTVIGHSMGGMLGIRYSLLYPSRNSNLILVNPIGLEDYLALGVPYQSIDDTFVTEQSTTYSSIRSYEQSTYYPNGPWTSSYDKWATMLANIYSGSQSRSFTQGQARVVDMVLTQPVVYELPLLKTKTLLLIGQKDTTAIGKQWSPPEVQQVLGRYDLLGKKARDMIPGSTLVEFPDLGHAPHIQDPERFHAALVRWLKSN</sequence>
<dbReference type="EMBL" id="MU858082">
    <property type="protein sequence ID" value="KAK4215224.1"/>
    <property type="molecule type" value="Genomic_DNA"/>
</dbReference>
<keyword evidence="2" id="KW-0732">Signal</keyword>
<dbReference type="Gene3D" id="3.40.50.1820">
    <property type="entry name" value="alpha/beta hydrolase"/>
    <property type="match status" value="1"/>
</dbReference>
<dbReference type="PANTHER" id="PTHR43798:SF33">
    <property type="entry name" value="HYDROLASE, PUTATIVE (AFU_ORTHOLOGUE AFUA_2G14860)-RELATED"/>
    <property type="match status" value="1"/>
</dbReference>
<dbReference type="InterPro" id="IPR000073">
    <property type="entry name" value="AB_hydrolase_1"/>
</dbReference>
<evidence type="ECO:0000259" key="3">
    <source>
        <dbReference type="Pfam" id="PF12697"/>
    </source>
</evidence>
<dbReference type="AlphaFoldDB" id="A0AAN6Y9M5"/>
<dbReference type="InterPro" id="IPR029058">
    <property type="entry name" value="AB_hydrolase_fold"/>
</dbReference>
<evidence type="ECO:0000313" key="4">
    <source>
        <dbReference type="EMBL" id="KAK4215224.1"/>
    </source>
</evidence>
<feature type="region of interest" description="Disordered" evidence="1">
    <location>
        <begin position="77"/>
        <end position="102"/>
    </location>
</feature>
<feature type="compositionally biased region" description="Polar residues" evidence="1">
    <location>
        <begin position="92"/>
        <end position="102"/>
    </location>
</feature>
<dbReference type="GO" id="GO:0016020">
    <property type="term" value="C:membrane"/>
    <property type="evidence" value="ECO:0007669"/>
    <property type="project" value="TreeGrafter"/>
</dbReference>
<evidence type="ECO:0000313" key="5">
    <source>
        <dbReference type="Proteomes" id="UP001301769"/>
    </source>
</evidence>
<reference evidence="4" key="2">
    <citation type="submission" date="2023-05" db="EMBL/GenBank/DDBJ databases">
        <authorList>
            <consortium name="Lawrence Berkeley National Laboratory"/>
            <person name="Steindorff A."/>
            <person name="Hensen N."/>
            <person name="Bonometti L."/>
            <person name="Westerberg I."/>
            <person name="Brannstrom I.O."/>
            <person name="Guillou S."/>
            <person name="Cros-Aarteil S."/>
            <person name="Calhoun S."/>
            <person name="Haridas S."/>
            <person name="Kuo A."/>
            <person name="Mondo S."/>
            <person name="Pangilinan J."/>
            <person name="Riley R."/>
            <person name="Labutti K."/>
            <person name="Andreopoulos B."/>
            <person name="Lipzen A."/>
            <person name="Chen C."/>
            <person name="Yanf M."/>
            <person name="Daum C."/>
            <person name="Ng V."/>
            <person name="Clum A."/>
            <person name="Ohm R."/>
            <person name="Martin F."/>
            <person name="Silar P."/>
            <person name="Natvig D."/>
            <person name="Lalanne C."/>
            <person name="Gautier V."/>
            <person name="Ament-Velasquez S.L."/>
            <person name="Kruys A."/>
            <person name="Hutchinson M.I."/>
            <person name="Powell A.J."/>
            <person name="Barry K."/>
            <person name="Miller A.N."/>
            <person name="Grigoriev I.V."/>
            <person name="Debuchy R."/>
            <person name="Gladieux P."/>
            <person name="Thoren M.H."/>
            <person name="Johannesson H."/>
        </authorList>
    </citation>
    <scope>NUCLEOTIDE SEQUENCE</scope>
    <source>
        <strain evidence="4">PSN293</strain>
    </source>
</reference>
<gene>
    <name evidence="4" type="ORF">QBC37DRAFT_128665</name>
</gene>
<dbReference type="Pfam" id="PF12697">
    <property type="entry name" value="Abhydrolase_6"/>
    <property type="match status" value="1"/>
</dbReference>
<feature type="signal peptide" evidence="2">
    <location>
        <begin position="1"/>
        <end position="21"/>
    </location>
</feature>
<feature type="chain" id="PRO_5042856730" evidence="2">
    <location>
        <begin position="22"/>
        <end position="376"/>
    </location>
</feature>
<protein>
    <submittedName>
        <fullName evidence="4">Hydrolase</fullName>
    </submittedName>
</protein>
<proteinExistence type="predicted"/>
<name>A0AAN6Y9M5_9PEZI</name>
<dbReference type="PRINTS" id="PR00111">
    <property type="entry name" value="ABHYDROLASE"/>
</dbReference>
<keyword evidence="5" id="KW-1185">Reference proteome</keyword>
<dbReference type="GO" id="GO:0047372">
    <property type="term" value="F:monoacylglycerol lipase activity"/>
    <property type="evidence" value="ECO:0007669"/>
    <property type="project" value="TreeGrafter"/>
</dbReference>